<proteinExistence type="predicted"/>
<evidence type="ECO:0000313" key="1">
    <source>
        <dbReference type="EMBL" id="KAG6770312.1"/>
    </source>
</evidence>
<dbReference type="EMBL" id="JAAWWB010000012">
    <property type="protein sequence ID" value="KAG6770312.1"/>
    <property type="molecule type" value="Genomic_DNA"/>
</dbReference>
<gene>
    <name evidence="1" type="ORF">POTOM_025990</name>
</gene>
<evidence type="ECO:0000313" key="2">
    <source>
        <dbReference type="Proteomes" id="UP000886885"/>
    </source>
</evidence>
<dbReference type="Proteomes" id="UP000886885">
    <property type="component" value="Chromosome 6D"/>
</dbReference>
<dbReference type="OrthoDB" id="838359at2759"/>
<keyword evidence="2" id="KW-1185">Reference proteome</keyword>
<reference evidence="1" key="1">
    <citation type="journal article" date="2020" name="bioRxiv">
        <title>Hybrid origin of Populus tomentosa Carr. identified through genome sequencing and phylogenomic analysis.</title>
        <authorList>
            <person name="An X."/>
            <person name="Gao K."/>
            <person name="Chen Z."/>
            <person name="Li J."/>
            <person name="Yang X."/>
            <person name="Yang X."/>
            <person name="Zhou J."/>
            <person name="Guo T."/>
            <person name="Zhao T."/>
            <person name="Huang S."/>
            <person name="Miao D."/>
            <person name="Khan W.U."/>
            <person name="Rao P."/>
            <person name="Ye M."/>
            <person name="Lei B."/>
            <person name="Liao W."/>
            <person name="Wang J."/>
            <person name="Ji L."/>
            <person name="Li Y."/>
            <person name="Guo B."/>
            <person name="Mustafa N.S."/>
            <person name="Li S."/>
            <person name="Yun Q."/>
            <person name="Keller S.R."/>
            <person name="Mao J."/>
            <person name="Zhang R."/>
            <person name="Strauss S.H."/>
        </authorList>
    </citation>
    <scope>NUCLEOTIDE SEQUENCE</scope>
    <source>
        <strain evidence="1">GM15</strain>
        <tissue evidence="1">Leaf</tissue>
    </source>
</reference>
<dbReference type="AlphaFoldDB" id="A0A8X7ZM47"/>
<sequence length="178" mass="19322">MAMKTFYLKEHEGSVHNPNGQLPTVPRWTAFGSQAVNGESCGLLKALTIEQPAGGGETATKLARMGTEQGLDKGNITQFTIFPGKSFSFSWFRNLHRCLSDCFVTFVLVILAISYEFAASKGIVKLCLVLCITSGLQQFAPEGYKSSFSVFIHSSGCAPKRLEACSGKFKVGSMFESN</sequence>
<protein>
    <submittedName>
        <fullName evidence="1">Uncharacterized protein</fullName>
    </submittedName>
</protein>
<name>A0A8X7ZM47_POPTO</name>
<accession>A0A8X7ZM47</accession>
<organism evidence="1 2">
    <name type="scientific">Populus tomentosa</name>
    <name type="common">Chinese white poplar</name>
    <dbReference type="NCBI Taxonomy" id="118781"/>
    <lineage>
        <taxon>Eukaryota</taxon>
        <taxon>Viridiplantae</taxon>
        <taxon>Streptophyta</taxon>
        <taxon>Embryophyta</taxon>
        <taxon>Tracheophyta</taxon>
        <taxon>Spermatophyta</taxon>
        <taxon>Magnoliopsida</taxon>
        <taxon>eudicotyledons</taxon>
        <taxon>Gunneridae</taxon>
        <taxon>Pentapetalae</taxon>
        <taxon>rosids</taxon>
        <taxon>fabids</taxon>
        <taxon>Malpighiales</taxon>
        <taxon>Salicaceae</taxon>
        <taxon>Saliceae</taxon>
        <taxon>Populus</taxon>
    </lineage>
</organism>
<comment type="caution">
    <text evidence="1">The sequence shown here is derived from an EMBL/GenBank/DDBJ whole genome shotgun (WGS) entry which is preliminary data.</text>
</comment>